<protein>
    <submittedName>
        <fullName evidence="2">Uncharacterized protein</fullName>
    </submittedName>
</protein>
<proteinExistence type="predicted"/>
<accession>A0A395I5V5</accession>
<dbReference type="AlphaFoldDB" id="A0A395I5V5"/>
<evidence type="ECO:0000313" key="3">
    <source>
        <dbReference type="Proteomes" id="UP000248961"/>
    </source>
</evidence>
<keyword evidence="3" id="KW-1185">Reference proteome</keyword>
<sequence length="283" mass="31195">MSINEELIDLVNEVDELGKAVHALSRRVKSIEETVLKLDDDDNNSTTQSGDGEHQEEAVHPDKDADTTIPGSEGLPQEILDLFKLAEDTSSVEIDKAATTPLIPQSLRTSIPSNRGVLEQYALCVRAEVFIQSAIDEARRYLSSQGHDQLIERKELVLSALNPRPGSRPEPRDFHVLPVCQVILGGDIPGPMLLVLAGTGPEPKDMEWLCNLLADLVANNGMRQRDRPVHGMLITRDSIFFHREVVDGTSSHTAQYGHANKVFLAAVYRRLVEALVDCALYGC</sequence>
<feature type="compositionally biased region" description="Basic and acidic residues" evidence="1">
    <location>
        <begin position="51"/>
        <end position="66"/>
    </location>
</feature>
<dbReference type="EMBL" id="KZ824278">
    <property type="protein sequence ID" value="RAL13724.1"/>
    <property type="molecule type" value="Genomic_DNA"/>
</dbReference>
<dbReference type="VEuPathDB" id="FungiDB:BO97DRAFT_442373"/>
<dbReference type="GeneID" id="37202540"/>
<gene>
    <name evidence="2" type="ORF">BO97DRAFT_442373</name>
</gene>
<evidence type="ECO:0000313" key="2">
    <source>
        <dbReference type="EMBL" id="RAL13724.1"/>
    </source>
</evidence>
<feature type="region of interest" description="Disordered" evidence="1">
    <location>
        <begin position="39"/>
        <end position="73"/>
    </location>
</feature>
<dbReference type="RefSeq" id="XP_025552878.1">
    <property type="nucleotide sequence ID" value="XM_025698251.1"/>
</dbReference>
<name>A0A395I5V5_ASPHC</name>
<organism evidence="2 3">
    <name type="scientific">Aspergillus homomorphus (strain CBS 101889)</name>
    <dbReference type="NCBI Taxonomy" id="1450537"/>
    <lineage>
        <taxon>Eukaryota</taxon>
        <taxon>Fungi</taxon>
        <taxon>Dikarya</taxon>
        <taxon>Ascomycota</taxon>
        <taxon>Pezizomycotina</taxon>
        <taxon>Eurotiomycetes</taxon>
        <taxon>Eurotiomycetidae</taxon>
        <taxon>Eurotiales</taxon>
        <taxon>Aspergillaceae</taxon>
        <taxon>Aspergillus</taxon>
        <taxon>Aspergillus subgen. Circumdati</taxon>
    </lineage>
</organism>
<dbReference type="Proteomes" id="UP000248961">
    <property type="component" value="Unassembled WGS sequence"/>
</dbReference>
<reference evidence="2 3" key="1">
    <citation type="submission" date="2018-02" db="EMBL/GenBank/DDBJ databases">
        <title>The genomes of Aspergillus section Nigri reveals drivers in fungal speciation.</title>
        <authorList>
            <consortium name="DOE Joint Genome Institute"/>
            <person name="Vesth T.C."/>
            <person name="Nybo J."/>
            <person name="Theobald S."/>
            <person name="Brandl J."/>
            <person name="Frisvad J.C."/>
            <person name="Nielsen K.F."/>
            <person name="Lyhne E.K."/>
            <person name="Kogle M.E."/>
            <person name="Kuo A."/>
            <person name="Riley R."/>
            <person name="Clum A."/>
            <person name="Nolan M."/>
            <person name="Lipzen A."/>
            <person name="Salamov A."/>
            <person name="Henrissat B."/>
            <person name="Wiebenga A."/>
            <person name="De vries R.P."/>
            <person name="Grigoriev I.V."/>
            <person name="Mortensen U.H."/>
            <person name="Andersen M.R."/>
            <person name="Baker S.E."/>
        </authorList>
    </citation>
    <scope>NUCLEOTIDE SEQUENCE [LARGE SCALE GENOMIC DNA]</scope>
    <source>
        <strain evidence="2 3">CBS 101889</strain>
    </source>
</reference>
<evidence type="ECO:0000256" key="1">
    <source>
        <dbReference type="SAM" id="MobiDB-lite"/>
    </source>
</evidence>